<evidence type="ECO:0000256" key="1">
    <source>
        <dbReference type="ARBA" id="ARBA00012493"/>
    </source>
</evidence>
<proteinExistence type="predicted"/>
<feature type="domain" description="Integrase catalytic" evidence="2">
    <location>
        <begin position="195"/>
        <end position="285"/>
    </location>
</feature>
<dbReference type="EMBL" id="JARBHB010000008">
    <property type="protein sequence ID" value="KAJ8877054.1"/>
    <property type="molecule type" value="Genomic_DNA"/>
</dbReference>
<dbReference type="Proteomes" id="UP001159363">
    <property type="component" value="Chromosome 7"/>
</dbReference>
<dbReference type="SUPFAM" id="SSF53098">
    <property type="entry name" value="Ribonuclease H-like"/>
    <property type="match status" value="1"/>
</dbReference>
<dbReference type="InterPro" id="IPR036397">
    <property type="entry name" value="RNaseH_sf"/>
</dbReference>
<dbReference type="InterPro" id="IPR001584">
    <property type="entry name" value="Integrase_cat-core"/>
</dbReference>
<evidence type="ECO:0000313" key="4">
    <source>
        <dbReference type="Proteomes" id="UP001159363"/>
    </source>
</evidence>
<dbReference type="Gene3D" id="1.10.340.70">
    <property type="match status" value="1"/>
</dbReference>
<comment type="caution">
    <text evidence="3">The sequence shown here is derived from an EMBL/GenBank/DDBJ whole genome shotgun (WGS) entry which is preliminary data.</text>
</comment>
<gene>
    <name evidence="3" type="ORF">PR048_021506</name>
</gene>
<dbReference type="PANTHER" id="PTHR37984">
    <property type="entry name" value="PROTEIN CBG26694"/>
    <property type="match status" value="1"/>
</dbReference>
<dbReference type="PANTHER" id="PTHR37984:SF8">
    <property type="entry name" value="CCHC-TYPE DOMAIN-CONTAINING PROTEIN"/>
    <property type="match status" value="1"/>
</dbReference>
<reference evidence="3 4" key="1">
    <citation type="submission" date="2023-02" db="EMBL/GenBank/DDBJ databases">
        <title>LHISI_Scaffold_Assembly.</title>
        <authorList>
            <person name="Stuart O.P."/>
            <person name="Cleave R."/>
            <person name="Magrath M.J.L."/>
            <person name="Mikheyev A.S."/>
        </authorList>
    </citation>
    <scope>NUCLEOTIDE SEQUENCE [LARGE SCALE GENOMIC DNA]</scope>
    <source>
        <strain evidence="3">Daus_M_001</strain>
        <tissue evidence="3">Leg muscle</tissue>
    </source>
</reference>
<dbReference type="InterPro" id="IPR041588">
    <property type="entry name" value="Integrase_H2C2"/>
</dbReference>
<name>A0ABQ9GYE0_9NEOP</name>
<accession>A0ABQ9GYE0</accession>
<dbReference type="Gene3D" id="3.30.420.10">
    <property type="entry name" value="Ribonuclease H-like superfamily/Ribonuclease H"/>
    <property type="match status" value="1"/>
</dbReference>
<evidence type="ECO:0000313" key="3">
    <source>
        <dbReference type="EMBL" id="KAJ8877054.1"/>
    </source>
</evidence>
<evidence type="ECO:0000259" key="2">
    <source>
        <dbReference type="PROSITE" id="PS50994"/>
    </source>
</evidence>
<dbReference type="EC" id="2.7.7.49" evidence="1"/>
<sequence>MGLAAWPASYKHGTGLDRHKTCWQRWDIKFNNHILFAYTSYHGGLQALATIIKEGWPERKSDVPKHVQEYCHCRDVLSVYDGTIFRSERLVVLQKMRAEMLRKAQASHQGLEASFHKVRGTFYWPCMKDDVERKVSICTIYQEFPAGQPHMKMQMHEVPDLPWKRVATDVFQITIHYSDYWEIDALPSTTWNTTTLITDNATYFISAEFQVFSRTWDFQHSTSAPYHPWGNGKAEASVKIAKNIMKKCLQIKSDPWFALLEWRNIPMSGLRTSPVQRLMSRTTRT</sequence>
<dbReference type="InterPro" id="IPR050951">
    <property type="entry name" value="Retrovirus_Pol_polyprotein"/>
</dbReference>
<organism evidence="3 4">
    <name type="scientific">Dryococelus australis</name>
    <dbReference type="NCBI Taxonomy" id="614101"/>
    <lineage>
        <taxon>Eukaryota</taxon>
        <taxon>Metazoa</taxon>
        <taxon>Ecdysozoa</taxon>
        <taxon>Arthropoda</taxon>
        <taxon>Hexapoda</taxon>
        <taxon>Insecta</taxon>
        <taxon>Pterygota</taxon>
        <taxon>Neoptera</taxon>
        <taxon>Polyneoptera</taxon>
        <taxon>Phasmatodea</taxon>
        <taxon>Verophasmatodea</taxon>
        <taxon>Anareolatae</taxon>
        <taxon>Phasmatidae</taxon>
        <taxon>Eurycanthinae</taxon>
        <taxon>Dryococelus</taxon>
    </lineage>
</organism>
<keyword evidence="4" id="KW-1185">Reference proteome</keyword>
<dbReference type="Pfam" id="PF17921">
    <property type="entry name" value="Integrase_H2C2"/>
    <property type="match status" value="1"/>
</dbReference>
<protein>
    <recommendedName>
        <fullName evidence="1">RNA-directed DNA polymerase</fullName>
        <ecNumber evidence="1">2.7.7.49</ecNumber>
    </recommendedName>
</protein>
<dbReference type="InterPro" id="IPR012337">
    <property type="entry name" value="RNaseH-like_sf"/>
</dbReference>
<dbReference type="PROSITE" id="PS50994">
    <property type="entry name" value="INTEGRASE"/>
    <property type="match status" value="1"/>
</dbReference>